<dbReference type="OrthoDB" id="9771902at2"/>
<dbReference type="Proteomes" id="UP000199337">
    <property type="component" value="Unassembled WGS sequence"/>
</dbReference>
<evidence type="ECO:0000313" key="2">
    <source>
        <dbReference type="Proteomes" id="UP000199337"/>
    </source>
</evidence>
<dbReference type="AlphaFoldDB" id="A0A1I2V312"/>
<organism evidence="1 2">
    <name type="scientific">Desulfotruncus arcticus DSM 17038</name>
    <dbReference type="NCBI Taxonomy" id="1121424"/>
    <lineage>
        <taxon>Bacteria</taxon>
        <taxon>Bacillati</taxon>
        <taxon>Bacillota</taxon>
        <taxon>Clostridia</taxon>
        <taxon>Eubacteriales</taxon>
        <taxon>Desulfallaceae</taxon>
        <taxon>Desulfotruncus</taxon>
    </lineage>
</organism>
<name>A0A1I2V312_9FIRM</name>
<dbReference type="STRING" id="341036.SAMN05660649_02824"/>
<dbReference type="RefSeq" id="WP_092472028.1">
    <property type="nucleotide sequence ID" value="NZ_FOOX01000010.1"/>
</dbReference>
<accession>A0A1I2V312</accession>
<protein>
    <submittedName>
        <fullName evidence="1">Uncharacterized protein</fullName>
    </submittedName>
</protein>
<sequence>MSNSSLTFLPWLRSGIGTLTKPADKLPNEKRRCTSLQVDTLCNGSVRDTHVQRVVLKGPGEVLGFNPQMIARTEPFAGENQFLPNYFPFVEFTDPDFPWRYSLDDSIADNSTGTGRNSRVKIRPWIALIVLKRGAGEFEEPKDGEITLPVIKAKLSALPDLEQAWAWAHVQLSGDIEAGENDFMAYENKVGEFIDQYPELTCSRVMCPRRLDECTLYSAFIVPVFKMGCEAALGNSISNIDAPAWNKTTAGADEVVELPYYYRWDFQTAEKGDFEALIDALEIGAVPPGTGTNPADGRDPGFLMDEHGNKVTFVNGLFYTEGALVPPDYDAHRLTYPNVEFADKVIAVMNETLHDYTVIDADAAKDPLVSLPVYGRYYQGVRQLVKPGDDGTWNSCRDWLSELNLDRSYRVAASTGTSVVKENQEEFVRECWETTGEIGEANEVLRFCSAATHIAESLKTRHADPLGNARFTLISQPFHSHYIHKNHRGEKSFRARFTESGLPPGCVSYAFRPIINRRVGIKNVKDEDFFRPWSKDPNGPVKPRTPDNDKTIARSIADSFLLTGKELNAEDIQAYYNELEEWVGPGIFPLQPETIRTEPIDIGITGEQPGGDSLRGRFDIEGSHLERLNSIISIPGETIVNLNPIIKTPKIDWPMYKYLLKRSIDALVPNLGQLKKSTVVLMQQNSAYIEAYMAGLNHEMIKELVWREFPVDRKGTIFNYFWDPTEFINPPYDIQNIRDWDGGLGTHGRRDFAKDNAVLVIKADLFRRFPQTILFSLKVTKGYTQWDTIFSQINSGHAMSDDFEVIQPVLKADLGDDTIFVFFPFSPDSIINNPRFDYYFVLMEPSSLPRFGLDESSPSPVPLEDWDCFSWDHVVKDSSGWVDFTSLNSSVTQPPGPHWGNDSAAAAWTTCQKPVRIIIDAEAFVRDPQNPIP</sequence>
<reference evidence="2" key="1">
    <citation type="submission" date="2016-10" db="EMBL/GenBank/DDBJ databases">
        <authorList>
            <person name="Varghese N."/>
            <person name="Submissions S."/>
        </authorList>
    </citation>
    <scope>NUCLEOTIDE SEQUENCE [LARGE SCALE GENOMIC DNA]</scope>
    <source>
        <strain evidence="2">DSM 17038</strain>
    </source>
</reference>
<evidence type="ECO:0000313" key="1">
    <source>
        <dbReference type="EMBL" id="SFG82647.1"/>
    </source>
</evidence>
<proteinExistence type="predicted"/>
<gene>
    <name evidence="1" type="ORF">SAMN05660649_02824</name>
</gene>
<dbReference type="EMBL" id="FOOX01000010">
    <property type="protein sequence ID" value="SFG82647.1"/>
    <property type="molecule type" value="Genomic_DNA"/>
</dbReference>
<keyword evidence="2" id="KW-1185">Reference proteome</keyword>